<keyword evidence="3" id="KW-1185">Reference proteome</keyword>
<name>A0A1C3EAI5_9GAMM</name>
<dbReference type="InterPro" id="IPR021806">
    <property type="entry name" value="DUF3379"/>
</dbReference>
<evidence type="ECO:0000313" key="2">
    <source>
        <dbReference type="EMBL" id="ODA30252.1"/>
    </source>
</evidence>
<gene>
    <name evidence="2" type="ORF">A8L45_20490</name>
</gene>
<dbReference type="Pfam" id="PF11859">
    <property type="entry name" value="DUF3379"/>
    <property type="match status" value="1"/>
</dbReference>
<keyword evidence="1" id="KW-0812">Transmembrane</keyword>
<feature type="transmembrane region" description="Helical" evidence="1">
    <location>
        <begin position="78"/>
        <end position="99"/>
    </location>
</feature>
<dbReference type="STRING" id="1080227.A8L45_20490"/>
<dbReference type="OrthoDB" id="6195578at2"/>
<proteinExistence type="predicted"/>
<evidence type="ECO:0008006" key="4">
    <source>
        <dbReference type="Google" id="ProtNLM"/>
    </source>
</evidence>
<dbReference type="AlphaFoldDB" id="A0A1C3EAI5"/>
<keyword evidence="1" id="KW-0472">Membrane</keyword>
<accession>A0A1C3EAI5</accession>
<protein>
    <recommendedName>
        <fullName evidence="4">DUF3379 domain-containing protein</fullName>
    </recommendedName>
</protein>
<dbReference type="RefSeq" id="WP_068905223.1">
    <property type="nucleotide sequence ID" value="NZ_JBHUIF010000015.1"/>
</dbReference>
<keyword evidence="1" id="KW-1133">Transmembrane helix</keyword>
<comment type="caution">
    <text evidence="2">The sequence shown here is derived from an EMBL/GenBank/DDBJ whole genome shotgun (WGS) entry which is preliminary data.</text>
</comment>
<dbReference type="EMBL" id="LYBM01000055">
    <property type="protein sequence ID" value="ODA30252.1"/>
    <property type="molecule type" value="Genomic_DNA"/>
</dbReference>
<reference evidence="2 3" key="1">
    <citation type="submission" date="2016-05" db="EMBL/GenBank/DDBJ databases">
        <title>Genomic Taxonomy of the Vibrionaceae.</title>
        <authorList>
            <person name="Gomez-Gil B."/>
            <person name="Enciso-Ibarra J."/>
        </authorList>
    </citation>
    <scope>NUCLEOTIDE SEQUENCE [LARGE SCALE GENOMIC DNA]</scope>
    <source>
        <strain evidence="2 3">CAIM 1920</strain>
    </source>
</reference>
<sequence length="249" mass="28275">MDELEFRRRVLSNPQDKDPEILEMRRASASNDKYVQELEQLDELLDETFRVDVPDDLADKIIFKQSSEVERENRRPKFYMSIAASIAFVFGIVIGQFNWSQQSLNEATIAKVTEKPIDSLGQMALKHYYGEVPFTGATNERATLERVNLKLSPFGQQFKGGLPGKITYVNHCAFGELGPGLHVDIQTDEGKKMTFFIVRTQGAETESFSDEKMNVVMKQADKNRLIVIGEKGAHVEQVAEKLKHNLFSI</sequence>
<dbReference type="Proteomes" id="UP000094936">
    <property type="component" value="Unassembled WGS sequence"/>
</dbReference>
<evidence type="ECO:0000256" key="1">
    <source>
        <dbReference type="SAM" id="Phobius"/>
    </source>
</evidence>
<organism evidence="2 3">
    <name type="scientific">Veronia pacifica</name>
    <dbReference type="NCBI Taxonomy" id="1080227"/>
    <lineage>
        <taxon>Bacteria</taxon>
        <taxon>Pseudomonadati</taxon>
        <taxon>Pseudomonadota</taxon>
        <taxon>Gammaproteobacteria</taxon>
        <taxon>Vibrionales</taxon>
        <taxon>Vibrionaceae</taxon>
        <taxon>Veronia</taxon>
    </lineage>
</organism>
<evidence type="ECO:0000313" key="3">
    <source>
        <dbReference type="Proteomes" id="UP000094936"/>
    </source>
</evidence>